<keyword evidence="3" id="KW-1185">Reference proteome</keyword>
<dbReference type="Gramene" id="PNT63578">
    <property type="protein sequence ID" value="PNT63578"/>
    <property type="gene ID" value="BRADI_4g17467v3"/>
</dbReference>
<dbReference type="InParanoid" id="A0A2K2CNG1"/>
<dbReference type="EnsemblPlants" id="PNT63578">
    <property type="protein sequence ID" value="PNT63578"/>
    <property type="gene ID" value="BRADI_4g17467v3"/>
</dbReference>
<evidence type="ECO:0000313" key="3">
    <source>
        <dbReference type="Proteomes" id="UP000008810"/>
    </source>
</evidence>
<reference evidence="2" key="3">
    <citation type="submission" date="2018-08" db="UniProtKB">
        <authorList>
            <consortium name="EnsemblPlants"/>
        </authorList>
    </citation>
    <scope>IDENTIFICATION</scope>
    <source>
        <strain evidence="2">cv. Bd21</strain>
    </source>
</reference>
<dbReference type="Proteomes" id="UP000008810">
    <property type="component" value="Chromosome 4"/>
</dbReference>
<accession>A0A2K2CNG1</accession>
<dbReference type="AlphaFoldDB" id="A0A2K2CNG1"/>
<gene>
    <name evidence="1" type="ORF">BRADI_4g17467v3</name>
</gene>
<reference evidence="1" key="2">
    <citation type="submission" date="2017-06" db="EMBL/GenBank/DDBJ databases">
        <title>WGS assembly of Brachypodium distachyon.</title>
        <authorList>
            <consortium name="The International Brachypodium Initiative"/>
            <person name="Lucas S."/>
            <person name="Harmon-Smith M."/>
            <person name="Lail K."/>
            <person name="Tice H."/>
            <person name="Grimwood J."/>
            <person name="Bruce D."/>
            <person name="Barry K."/>
            <person name="Shu S."/>
            <person name="Lindquist E."/>
            <person name="Wang M."/>
            <person name="Pitluck S."/>
            <person name="Vogel J.P."/>
            <person name="Garvin D.F."/>
            <person name="Mockler T.C."/>
            <person name="Schmutz J."/>
            <person name="Rokhsar D."/>
            <person name="Bevan M.W."/>
        </authorList>
    </citation>
    <scope>NUCLEOTIDE SEQUENCE</scope>
    <source>
        <strain evidence="1">Bd21</strain>
    </source>
</reference>
<dbReference type="EMBL" id="CM000883">
    <property type="protein sequence ID" value="PNT63578.1"/>
    <property type="molecule type" value="Genomic_DNA"/>
</dbReference>
<sequence>MEPMNTCSDCGDKCCTLTWTADLSDPSFCKTDVARAILCGMWSTWTTCNGQHHVSPLLDGNRQTHAGQRSMLMRPYSC</sequence>
<evidence type="ECO:0000313" key="1">
    <source>
        <dbReference type="EMBL" id="PNT63578.1"/>
    </source>
</evidence>
<organism evidence="1">
    <name type="scientific">Brachypodium distachyon</name>
    <name type="common">Purple false brome</name>
    <name type="synonym">Trachynia distachya</name>
    <dbReference type="NCBI Taxonomy" id="15368"/>
    <lineage>
        <taxon>Eukaryota</taxon>
        <taxon>Viridiplantae</taxon>
        <taxon>Streptophyta</taxon>
        <taxon>Embryophyta</taxon>
        <taxon>Tracheophyta</taxon>
        <taxon>Spermatophyta</taxon>
        <taxon>Magnoliopsida</taxon>
        <taxon>Liliopsida</taxon>
        <taxon>Poales</taxon>
        <taxon>Poaceae</taxon>
        <taxon>BOP clade</taxon>
        <taxon>Pooideae</taxon>
        <taxon>Stipodae</taxon>
        <taxon>Brachypodieae</taxon>
        <taxon>Brachypodium</taxon>
    </lineage>
</organism>
<protein>
    <submittedName>
        <fullName evidence="1 2">Uncharacterized protein</fullName>
    </submittedName>
</protein>
<name>A0A2K2CNG1_BRADI</name>
<evidence type="ECO:0000313" key="2">
    <source>
        <dbReference type="EnsemblPlants" id="PNT63578"/>
    </source>
</evidence>
<reference evidence="1 2" key="1">
    <citation type="journal article" date="2010" name="Nature">
        <title>Genome sequencing and analysis of the model grass Brachypodium distachyon.</title>
        <authorList>
            <consortium name="International Brachypodium Initiative"/>
        </authorList>
    </citation>
    <scope>NUCLEOTIDE SEQUENCE [LARGE SCALE GENOMIC DNA]</scope>
    <source>
        <strain evidence="1 2">Bd21</strain>
    </source>
</reference>
<proteinExistence type="predicted"/>